<dbReference type="PANTHER" id="PTHR32282:SF34">
    <property type="entry name" value="PENICILLIN-BINDING PROTEIN 1A"/>
    <property type="match status" value="1"/>
</dbReference>
<dbReference type="GO" id="GO:0006508">
    <property type="term" value="P:proteolysis"/>
    <property type="evidence" value="ECO:0007669"/>
    <property type="project" value="UniProtKB-KW"/>
</dbReference>
<evidence type="ECO:0000256" key="15">
    <source>
        <dbReference type="SAM" id="Phobius"/>
    </source>
</evidence>
<dbReference type="Pfam" id="PF00905">
    <property type="entry name" value="Transpeptidase"/>
    <property type="match status" value="1"/>
</dbReference>
<dbReference type="GO" id="GO:0008658">
    <property type="term" value="F:penicillin binding"/>
    <property type="evidence" value="ECO:0007669"/>
    <property type="project" value="InterPro"/>
</dbReference>
<dbReference type="GO" id="GO:0030288">
    <property type="term" value="C:outer membrane-bounded periplasmic space"/>
    <property type="evidence" value="ECO:0007669"/>
    <property type="project" value="TreeGrafter"/>
</dbReference>
<proteinExistence type="inferred from homology"/>
<feature type="transmembrane region" description="Helical" evidence="15">
    <location>
        <begin position="41"/>
        <end position="65"/>
    </location>
</feature>
<keyword evidence="9" id="KW-0573">Peptidoglycan synthesis</keyword>
<organism evidence="18 19">
    <name type="scientific">Microlunatus kandeliicorticis</name>
    <dbReference type="NCBI Taxonomy" id="1759536"/>
    <lineage>
        <taxon>Bacteria</taxon>
        <taxon>Bacillati</taxon>
        <taxon>Actinomycetota</taxon>
        <taxon>Actinomycetes</taxon>
        <taxon>Propionibacteriales</taxon>
        <taxon>Propionibacteriaceae</taxon>
        <taxon>Microlunatus</taxon>
    </lineage>
</organism>
<feature type="compositionally biased region" description="Low complexity" evidence="14">
    <location>
        <begin position="729"/>
        <end position="738"/>
    </location>
</feature>
<dbReference type="Proteomes" id="UP000523079">
    <property type="component" value="Unassembled WGS sequence"/>
</dbReference>
<dbReference type="SUPFAM" id="SSF53955">
    <property type="entry name" value="Lysozyme-like"/>
    <property type="match status" value="1"/>
</dbReference>
<evidence type="ECO:0000256" key="9">
    <source>
        <dbReference type="ARBA" id="ARBA00022984"/>
    </source>
</evidence>
<dbReference type="RefSeq" id="WP_235970339.1">
    <property type="nucleotide sequence ID" value="NZ_JACGWT010000002.1"/>
</dbReference>
<keyword evidence="15" id="KW-0812">Transmembrane</keyword>
<gene>
    <name evidence="18" type="ORF">FHX74_001352</name>
</gene>
<keyword evidence="3 18" id="KW-0121">Carboxypeptidase</keyword>
<dbReference type="InterPro" id="IPR001460">
    <property type="entry name" value="PCN-bd_Tpept"/>
</dbReference>
<dbReference type="GO" id="GO:0009252">
    <property type="term" value="P:peptidoglycan biosynthetic process"/>
    <property type="evidence" value="ECO:0007669"/>
    <property type="project" value="UniProtKB-KW"/>
</dbReference>
<accession>A0A7W3IR71</accession>
<comment type="caution">
    <text evidence="18">The sequence shown here is derived from an EMBL/GenBank/DDBJ whole genome shotgun (WGS) entry which is preliminary data.</text>
</comment>
<dbReference type="GO" id="GO:0071555">
    <property type="term" value="P:cell wall organization"/>
    <property type="evidence" value="ECO:0007669"/>
    <property type="project" value="UniProtKB-KW"/>
</dbReference>
<evidence type="ECO:0000256" key="12">
    <source>
        <dbReference type="ARBA" id="ARBA00034000"/>
    </source>
</evidence>
<evidence type="ECO:0000256" key="4">
    <source>
        <dbReference type="ARBA" id="ARBA00022670"/>
    </source>
</evidence>
<dbReference type="InterPro" id="IPR036950">
    <property type="entry name" value="PBP_transglycosylase"/>
</dbReference>
<reference evidence="18 19" key="1">
    <citation type="submission" date="2020-07" db="EMBL/GenBank/DDBJ databases">
        <title>Sequencing the genomes of 1000 actinobacteria strains.</title>
        <authorList>
            <person name="Klenk H.-P."/>
        </authorList>
    </citation>
    <scope>NUCLEOTIDE SEQUENCE [LARGE SCALE GENOMIC DNA]</scope>
    <source>
        <strain evidence="18 19">DSM 100723</strain>
    </source>
</reference>
<dbReference type="AlphaFoldDB" id="A0A7W3IR71"/>
<feature type="compositionally biased region" description="Low complexity" evidence="14">
    <location>
        <begin position="751"/>
        <end position="768"/>
    </location>
</feature>
<evidence type="ECO:0000256" key="6">
    <source>
        <dbReference type="ARBA" id="ARBA00022679"/>
    </source>
</evidence>
<evidence type="ECO:0000313" key="19">
    <source>
        <dbReference type="Proteomes" id="UP000523079"/>
    </source>
</evidence>
<keyword evidence="8" id="KW-0133">Cell shape</keyword>
<feature type="region of interest" description="Disordered" evidence="14">
    <location>
        <begin position="663"/>
        <end position="768"/>
    </location>
</feature>
<evidence type="ECO:0000256" key="3">
    <source>
        <dbReference type="ARBA" id="ARBA00022645"/>
    </source>
</evidence>
<dbReference type="Gene3D" id="3.40.710.10">
    <property type="entry name" value="DD-peptidase/beta-lactamase superfamily"/>
    <property type="match status" value="1"/>
</dbReference>
<dbReference type="InterPro" id="IPR012338">
    <property type="entry name" value="Beta-lactam/transpept-like"/>
</dbReference>
<dbReference type="GO" id="GO:0009002">
    <property type="term" value="F:serine-type D-Ala-D-Ala carboxypeptidase activity"/>
    <property type="evidence" value="ECO:0007669"/>
    <property type="project" value="UniProtKB-EC"/>
</dbReference>
<dbReference type="InterPro" id="IPR023346">
    <property type="entry name" value="Lysozyme-like_dom_sf"/>
</dbReference>
<keyword evidence="15" id="KW-0472">Membrane</keyword>
<evidence type="ECO:0000259" key="16">
    <source>
        <dbReference type="Pfam" id="PF00905"/>
    </source>
</evidence>
<evidence type="ECO:0000259" key="17">
    <source>
        <dbReference type="Pfam" id="PF00912"/>
    </source>
</evidence>
<keyword evidence="19" id="KW-1185">Reference proteome</keyword>
<evidence type="ECO:0000256" key="13">
    <source>
        <dbReference type="ARBA" id="ARBA00049902"/>
    </source>
</evidence>
<dbReference type="InterPro" id="IPR050396">
    <property type="entry name" value="Glycosyltr_51/Transpeptidase"/>
</dbReference>
<sequence>MAEPTTGGKTPRRGSGAPASGSAKPGKRKPKRTRGQKVGRFFGITALVVAICMVLGFGALAVGYLRTEVPDPNKAFTTNTTFVYYDDGKTQLSSLAIQNRQSISYDEMPASIKEAIVAAENRTFWTDPGISISGMARAALNIARGGSLQGGSTITQQYIKVLYLTENQTVSRKIKEIFLAAKLGRSVPKQDILRDYLNTIYFGHGAYGIQAASKAYFGIDAKKLSVPQAAVLASVINNPSLFDPDDPDNRPRLLDRYRYVLDGMRQAGNITPAQEAQYAKALPKFPKIKTPERYGGPQGFLLKAVEDELGTIGLDESQVQGGGYKIVTTFDKKSEDAAVEAAQKYTKIAAGNAGRKTSTLHAAVASVDVSTGAVRAMYGGPNYIDNSRNWATTHRPTASTFKAFTLAAGLENGFSLRSTFHGNTWYLPGDPIPVRNENNDQYGYAVNLIRATALSINTAFVDLITQLKDGRAAVEKVAEDAGAPKTTGWDAAERNVPIGTPEVSPLNLASAYATFANGGVHVPVHVIKAIYDHNGNLVYKADPKTNRAVSKDVAADTTYALSSVVDQGTGRVVQALGRPVAGKTGTNGVDTPGQGNIVNSSWFVGYTRQISTAVMYVAGNSGSASLDPYRQPGDTTFYGATYPARTWLDYMQVATQGQSIEKFPDPAWVNTDGPPPATSAPPTSATPTPSKTPSSTPTPSATPSETPSAPASSASAPESSRTPEPPAPSSSSSSSSGSPEPPGRGRNGENATGTSSAAGPAGSTSGNG</sequence>
<comment type="catalytic activity">
    <reaction evidence="12">
        <text>Preferential cleavage: (Ac)2-L-Lys-D-Ala-|-D-Ala. Also transpeptidation of peptidyl-alanyl moieties that are N-acyl substituents of D-alanine.</text>
        <dbReference type="EC" id="3.4.16.4"/>
    </reaction>
</comment>
<feature type="domain" description="Glycosyl transferase family 51" evidence="17">
    <location>
        <begin position="94"/>
        <end position="264"/>
    </location>
</feature>
<keyword evidence="7" id="KW-0378">Hydrolase</keyword>
<evidence type="ECO:0000256" key="1">
    <source>
        <dbReference type="ARBA" id="ARBA00007090"/>
    </source>
</evidence>
<evidence type="ECO:0000256" key="11">
    <source>
        <dbReference type="ARBA" id="ARBA00023316"/>
    </source>
</evidence>
<evidence type="ECO:0000256" key="5">
    <source>
        <dbReference type="ARBA" id="ARBA00022676"/>
    </source>
</evidence>
<evidence type="ECO:0000256" key="2">
    <source>
        <dbReference type="ARBA" id="ARBA00007739"/>
    </source>
</evidence>
<comment type="catalytic activity">
    <reaction evidence="13">
        <text>[GlcNAc-(1-&gt;4)-Mur2Ac(oyl-L-Ala-gamma-D-Glu-L-Lys-D-Ala-D-Ala)](n)-di-trans,octa-cis-undecaprenyl diphosphate + beta-D-GlcNAc-(1-&gt;4)-Mur2Ac(oyl-L-Ala-gamma-D-Glu-L-Lys-D-Ala-D-Ala)-di-trans,octa-cis-undecaprenyl diphosphate = [GlcNAc-(1-&gt;4)-Mur2Ac(oyl-L-Ala-gamma-D-Glu-L-Lys-D-Ala-D-Ala)](n+1)-di-trans,octa-cis-undecaprenyl diphosphate + di-trans,octa-cis-undecaprenyl diphosphate + H(+)</text>
        <dbReference type="Rhea" id="RHEA:23708"/>
        <dbReference type="Rhea" id="RHEA-COMP:9602"/>
        <dbReference type="Rhea" id="RHEA-COMP:9603"/>
        <dbReference type="ChEBI" id="CHEBI:15378"/>
        <dbReference type="ChEBI" id="CHEBI:58405"/>
        <dbReference type="ChEBI" id="CHEBI:60033"/>
        <dbReference type="ChEBI" id="CHEBI:78435"/>
        <dbReference type="EC" id="2.4.99.28"/>
    </reaction>
</comment>
<feature type="compositionally biased region" description="Basic residues" evidence="14">
    <location>
        <begin position="25"/>
        <end position="35"/>
    </location>
</feature>
<dbReference type="GO" id="GO:0008360">
    <property type="term" value="P:regulation of cell shape"/>
    <property type="evidence" value="ECO:0007669"/>
    <property type="project" value="UniProtKB-KW"/>
</dbReference>
<keyword evidence="6" id="KW-0808">Transferase</keyword>
<keyword evidence="5" id="KW-0328">Glycosyltransferase</keyword>
<comment type="similarity">
    <text evidence="1">In the C-terminal section; belongs to the transpeptidase family.</text>
</comment>
<evidence type="ECO:0000256" key="8">
    <source>
        <dbReference type="ARBA" id="ARBA00022960"/>
    </source>
</evidence>
<dbReference type="FunFam" id="1.10.3810.10:FF:000001">
    <property type="entry name" value="Penicillin-binding protein 1A"/>
    <property type="match status" value="1"/>
</dbReference>
<evidence type="ECO:0000313" key="18">
    <source>
        <dbReference type="EMBL" id="MBA8793747.1"/>
    </source>
</evidence>
<dbReference type="PANTHER" id="PTHR32282">
    <property type="entry name" value="BINDING PROTEIN TRANSPEPTIDASE, PUTATIVE-RELATED"/>
    <property type="match status" value="1"/>
</dbReference>
<keyword evidence="10" id="KW-0511">Multifunctional enzyme</keyword>
<dbReference type="SUPFAM" id="SSF56601">
    <property type="entry name" value="beta-lactamase/transpeptidase-like"/>
    <property type="match status" value="1"/>
</dbReference>
<evidence type="ECO:0000256" key="10">
    <source>
        <dbReference type="ARBA" id="ARBA00023268"/>
    </source>
</evidence>
<feature type="region of interest" description="Disordered" evidence="14">
    <location>
        <begin position="1"/>
        <end position="35"/>
    </location>
</feature>
<evidence type="ECO:0000256" key="14">
    <source>
        <dbReference type="SAM" id="MobiDB-lite"/>
    </source>
</evidence>
<dbReference type="EMBL" id="JACGWT010000002">
    <property type="protein sequence ID" value="MBA8793747.1"/>
    <property type="molecule type" value="Genomic_DNA"/>
</dbReference>
<dbReference type="Pfam" id="PF00912">
    <property type="entry name" value="Transgly"/>
    <property type="match status" value="1"/>
</dbReference>
<evidence type="ECO:0000256" key="7">
    <source>
        <dbReference type="ARBA" id="ARBA00022801"/>
    </source>
</evidence>
<keyword evidence="11" id="KW-0961">Cell wall biogenesis/degradation</keyword>
<keyword evidence="15" id="KW-1133">Transmembrane helix</keyword>
<protein>
    <submittedName>
        <fullName evidence="18">Membrane peptidoglycan carboxypeptidase</fullName>
    </submittedName>
</protein>
<name>A0A7W3IR71_9ACTN</name>
<keyword evidence="4" id="KW-0645">Protease</keyword>
<dbReference type="Gene3D" id="1.10.3810.10">
    <property type="entry name" value="Biosynthetic peptidoglycan transglycosylase-like"/>
    <property type="match status" value="1"/>
</dbReference>
<feature type="compositionally biased region" description="Low complexity" evidence="14">
    <location>
        <begin position="680"/>
        <end position="722"/>
    </location>
</feature>
<comment type="similarity">
    <text evidence="2">In the N-terminal section; belongs to the glycosyltransferase 51 family.</text>
</comment>
<dbReference type="GO" id="GO:0008955">
    <property type="term" value="F:peptidoglycan glycosyltransferase activity"/>
    <property type="evidence" value="ECO:0007669"/>
    <property type="project" value="UniProtKB-EC"/>
</dbReference>
<dbReference type="InterPro" id="IPR001264">
    <property type="entry name" value="Glyco_trans_51"/>
</dbReference>
<feature type="domain" description="Penicillin-binding protein transpeptidase" evidence="16">
    <location>
        <begin position="365"/>
        <end position="618"/>
    </location>
</feature>